<organism evidence="2 3">
    <name type="scientific">Faecalicoccus acidiformans</name>
    <dbReference type="NCBI Taxonomy" id="915173"/>
    <lineage>
        <taxon>Bacteria</taxon>
        <taxon>Bacillati</taxon>
        <taxon>Bacillota</taxon>
        <taxon>Erysipelotrichia</taxon>
        <taxon>Erysipelotrichales</taxon>
        <taxon>Erysipelotrichaceae</taxon>
        <taxon>Faecalicoccus</taxon>
    </lineage>
</organism>
<comment type="caution">
    <text evidence="2">The sequence shown here is derived from an EMBL/GenBank/DDBJ whole genome shotgun (WGS) entry which is preliminary data.</text>
</comment>
<dbReference type="EMBL" id="JACHHD010000004">
    <property type="protein sequence ID" value="MBB5184518.1"/>
    <property type="molecule type" value="Genomic_DNA"/>
</dbReference>
<protein>
    <submittedName>
        <fullName evidence="2">Putative acetyltransferase</fullName>
        <ecNumber evidence="2">2.3.1.-</ecNumber>
    </submittedName>
</protein>
<dbReference type="InterPro" id="IPR000182">
    <property type="entry name" value="GNAT_dom"/>
</dbReference>
<dbReference type="Proteomes" id="UP000521313">
    <property type="component" value="Unassembled WGS sequence"/>
</dbReference>
<dbReference type="PANTHER" id="PTHR43451:SF1">
    <property type="entry name" value="ACETYLTRANSFERASE"/>
    <property type="match status" value="1"/>
</dbReference>
<proteinExistence type="predicted"/>
<dbReference type="GO" id="GO:0016747">
    <property type="term" value="F:acyltransferase activity, transferring groups other than amino-acyl groups"/>
    <property type="evidence" value="ECO:0007669"/>
    <property type="project" value="InterPro"/>
</dbReference>
<dbReference type="CDD" id="cd04301">
    <property type="entry name" value="NAT_SF"/>
    <property type="match status" value="1"/>
</dbReference>
<dbReference type="RefSeq" id="WP_183374556.1">
    <property type="nucleotide sequence ID" value="NZ_JACHHD010000004.1"/>
</dbReference>
<dbReference type="SUPFAM" id="SSF55729">
    <property type="entry name" value="Acyl-CoA N-acyltransferases (Nat)"/>
    <property type="match status" value="1"/>
</dbReference>
<evidence type="ECO:0000313" key="3">
    <source>
        <dbReference type="Proteomes" id="UP000521313"/>
    </source>
</evidence>
<name>A0A7W8D1Z1_9FIRM</name>
<feature type="domain" description="N-acetyltransferase" evidence="1">
    <location>
        <begin position="1"/>
        <end position="148"/>
    </location>
</feature>
<dbReference type="InterPro" id="IPR016181">
    <property type="entry name" value="Acyl_CoA_acyltransferase"/>
</dbReference>
<dbReference type="Pfam" id="PF13673">
    <property type="entry name" value="Acetyltransf_10"/>
    <property type="match status" value="1"/>
</dbReference>
<accession>A0A7W8D1Z1</accession>
<evidence type="ECO:0000313" key="2">
    <source>
        <dbReference type="EMBL" id="MBB5184518.1"/>
    </source>
</evidence>
<dbReference type="Gene3D" id="3.40.630.30">
    <property type="match status" value="1"/>
</dbReference>
<reference evidence="2 3" key="1">
    <citation type="submission" date="2020-08" db="EMBL/GenBank/DDBJ databases">
        <title>Genomic Encyclopedia of Type Strains, Phase IV (KMG-IV): sequencing the most valuable type-strain genomes for metagenomic binning, comparative biology and taxonomic classification.</title>
        <authorList>
            <person name="Goeker M."/>
        </authorList>
    </citation>
    <scope>NUCLEOTIDE SEQUENCE [LARGE SCALE GENOMIC DNA]</scope>
    <source>
        <strain evidence="2 3">DSM 26963</strain>
    </source>
</reference>
<dbReference type="PANTHER" id="PTHR43451">
    <property type="entry name" value="ACETYLTRANSFERASE (GNAT) FAMILY PROTEIN"/>
    <property type="match status" value="1"/>
</dbReference>
<dbReference type="EC" id="2.3.1.-" evidence="2"/>
<evidence type="ECO:0000259" key="1">
    <source>
        <dbReference type="PROSITE" id="PS51186"/>
    </source>
</evidence>
<sequence length="148" mass="17235">MIIRKYDRKDCKAITKLFYDTVHTINRKHYTRAQLNVWADGYPDLDLWTSRFLSSHTLVAFDDGVLVGFGNIDDQGCLDMLYVHKDHQHKHIATMLCDQLEKLTQCKITTYASITAKGFFEKRGYKLIKTNNVIRKGIALTNFLMEKE</sequence>
<dbReference type="PROSITE" id="PS51186">
    <property type="entry name" value="GNAT"/>
    <property type="match status" value="1"/>
</dbReference>
<keyword evidence="2" id="KW-0808">Transferase</keyword>
<keyword evidence="2" id="KW-0012">Acyltransferase</keyword>
<dbReference type="AlphaFoldDB" id="A0A7W8D1Z1"/>
<gene>
    <name evidence="2" type="ORF">HNQ43_000557</name>
</gene>
<dbReference type="InterPro" id="IPR052564">
    <property type="entry name" value="N-acetyltrans/Recomb-assoc"/>
</dbReference>